<keyword evidence="2 4" id="KW-0863">Zinc-finger</keyword>
<dbReference type="SUPFAM" id="SSF57850">
    <property type="entry name" value="RING/U-box"/>
    <property type="match status" value="1"/>
</dbReference>
<dbReference type="SMART" id="SM00184">
    <property type="entry name" value="RING"/>
    <property type="match status" value="1"/>
</dbReference>
<dbReference type="InterPro" id="IPR003877">
    <property type="entry name" value="SPRY_dom"/>
</dbReference>
<evidence type="ECO:0000256" key="3">
    <source>
        <dbReference type="ARBA" id="ARBA00022833"/>
    </source>
</evidence>
<dbReference type="Ensembl" id="ENSPSNT00000018845.1">
    <property type="protein sequence ID" value="ENSPSNP00000016714.1"/>
    <property type="gene ID" value="ENSPSNG00000012185.1"/>
</dbReference>
<reference evidence="9" key="2">
    <citation type="submission" date="2025-08" db="UniProtKB">
        <authorList>
            <consortium name="Ensembl"/>
        </authorList>
    </citation>
    <scope>IDENTIFICATION</scope>
</reference>
<keyword evidence="3" id="KW-0862">Zinc</keyword>
<dbReference type="Gene3D" id="2.60.120.920">
    <property type="match status" value="1"/>
</dbReference>
<dbReference type="SMART" id="SM00449">
    <property type="entry name" value="SPRY"/>
    <property type="match status" value="1"/>
</dbReference>
<dbReference type="InterPro" id="IPR001841">
    <property type="entry name" value="Znf_RING"/>
</dbReference>
<dbReference type="Proteomes" id="UP000694554">
    <property type="component" value="Chromosome 8"/>
</dbReference>
<dbReference type="PRINTS" id="PR01407">
    <property type="entry name" value="BUTYPHLNCDUF"/>
</dbReference>
<feature type="domain" description="RING-type" evidence="6">
    <location>
        <begin position="9"/>
        <end position="50"/>
    </location>
</feature>
<evidence type="ECO:0000259" key="7">
    <source>
        <dbReference type="PROSITE" id="PS50119"/>
    </source>
</evidence>
<evidence type="ECO:0000256" key="2">
    <source>
        <dbReference type="ARBA" id="ARBA00022771"/>
    </source>
</evidence>
<dbReference type="GO" id="GO:0008270">
    <property type="term" value="F:zinc ion binding"/>
    <property type="evidence" value="ECO:0007669"/>
    <property type="project" value="UniProtKB-KW"/>
</dbReference>
<evidence type="ECO:0000256" key="4">
    <source>
        <dbReference type="PROSITE-ProRule" id="PRU00024"/>
    </source>
</evidence>
<evidence type="ECO:0000313" key="9">
    <source>
        <dbReference type="Ensembl" id="ENSPSNP00000016714.1"/>
    </source>
</evidence>
<proteinExistence type="predicted"/>
<protein>
    <recommendedName>
        <fullName evidence="11">Tripartite motif-containing protein 64-like</fullName>
    </recommendedName>
</protein>
<dbReference type="InterPro" id="IPR050143">
    <property type="entry name" value="TRIM/RBCC"/>
</dbReference>
<evidence type="ECO:0000256" key="5">
    <source>
        <dbReference type="SAM" id="Coils"/>
    </source>
</evidence>
<dbReference type="InterPro" id="IPR000315">
    <property type="entry name" value="Znf_B-box"/>
</dbReference>
<dbReference type="Pfam" id="PF00622">
    <property type="entry name" value="SPRY"/>
    <property type="match status" value="1"/>
</dbReference>
<dbReference type="Pfam" id="PF00643">
    <property type="entry name" value="zf-B_box"/>
    <property type="match status" value="1"/>
</dbReference>
<feature type="domain" description="B box-type" evidence="7">
    <location>
        <begin position="82"/>
        <end position="123"/>
    </location>
</feature>
<dbReference type="PROSITE" id="PS50188">
    <property type="entry name" value="B302_SPRY"/>
    <property type="match status" value="1"/>
</dbReference>
<dbReference type="InterPro" id="IPR001870">
    <property type="entry name" value="B30.2/SPRY"/>
</dbReference>
<dbReference type="PANTHER" id="PTHR24103">
    <property type="entry name" value="E3 UBIQUITIN-PROTEIN LIGASE TRIM"/>
    <property type="match status" value="1"/>
</dbReference>
<dbReference type="PROSITE" id="PS00518">
    <property type="entry name" value="ZF_RING_1"/>
    <property type="match status" value="1"/>
</dbReference>
<keyword evidence="10" id="KW-1185">Reference proteome</keyword>
<dbReference type="InterPro" id="IPR017907">
    <property type="entry name" value="Znf_RING_CS"/>
</dbReference>
<dbReference type="InterPro" id="IPR013320">
    <property type="entry name" value="ConA-like_dom_sf"/>
</dbReference>
<keyword evidence="1" id="KW-0479">Metal-binding</keyword>
<dbReference type="CDD" id="cd19783">
    <property type="entry name" value="Bbox2_TRIM43-like"/>
    <property type="match status" value="1"/>
</dbReference>
<dbReference type="GeneTree" id="ENSGT00940000162409"/>
<dbReference type="InterPro" id="IPR043136">
    <property type="entry name" value="B30.2/SPRY_sf"/>
</dbReference>
<reference evidence="9" key="3">
    <citation type="submission" date="2025-09" db="UniProtKB">
        <authorList>
            <consortium name="Ensembl"/>
        </authorList>
    </citation>
    <scope>IDENTIFICATION</scope>
</reference>
<dbReference type="SMART" id="SM00336">
    <property type="entry name" value="BBOX"/>
    <property type="match status" value="1"/>
</dbReference>
<dbReference type="AlphaFoldDB" id="A0A8C9C641"/>
<dbReference type="PROSITE" id="PS50119">
    <property type="entry name" value="ZF_BBOX"/>
    <property type="match status" value="1"/>
</dbReference>
<gene>
    <name evidence="9" type="primary">LOC116758201</name>
</gene>
<dbReference type="Gene3D" id="3.30.40.10">
    <property type="entry name" value="Zinc/RING finger domain, C3HC4 (zinc finger)"/>
    <property type="match status" value="1"/>
</dbReference>
<dbReference type="SUPFAM" id="SSF49899">
    <property type="entry name" value="Concanavalin A-like lectins/glucanases"/>
    <property type="match status" value="1"/>
</dbReference>
<feature type="coiled-coil region" evidence="5">
    <location>
        <begin position="184"/>
        <end position="211"/>
    </location>
</feature>
<dbReference type="Pfam" id="PF15227">
    <property type="entry name" value="zf-C3HC4_4"/>
    <property type="match status" value="1"/>
</dbReference>
<evidence type="ECO:0000256" key="1">
    <source>
        <dbReference type="ARBA" id="ARBA00022723"/>
    </source>
</evidence>
<dbReference type="Gene3D" id="3.30.160.60">
    <property type="entry name" value="Classic Zinc Finger"/>
    <property type="match status" value="1"/>
</dbReference>
<evidence type="ECO:0000259" key="8">
    <source>
        <dbReference type="PROSITE" id="PS50188"/>
    </source>
</evidence>
<feature type="domain" description="B30.2/SPRY" evidence="8">
    <location>
        <begin position="269"/>
        <end position="450"/>
    </location>
</feature>
<organism evidence="9 10">
    <name type="scientific">Phocoena sinus</name>
    <name type="common">Vaquita</name>
    <dbReference type="NCBI Taxonomy" id="42100"/>
    <lineage>
        <taxon>Eukaryota</taxon>
        <taxon>Metazoa</taxon>
        <taxon>Chordata</taxon>
        <taxon>Craniata</taxon>
        <taxon>Vertebrata</taxon>
        <taxon>Euteleostomi</taxon>
        <taxon>Mammalia</taxon>
        <taxon>Eutheria</taxon>
        <taxon>Laurasiatheria</taxon>
        <taxon>Artiodactyla</taxon>
        <taxon>Whippomorpha</taxon>
        <taxon>Cetacea</taxon>
        <taxon>Odontoceti</taxon>
        <taxon>Phocoenidae</taxon>
        <taxon>Phocoena</taxon>
    </lineage>
</organism>
<name>A0A8C9C641_PHOSS</name>
<evidence type="ECO:0000313" key="10">
    <source>
        <dbReference type="Proteomes" id="UP000694554"/>
    </source>
</evidence>
<sequence>MITLNELTCSICMNYFIDPVTIDCGHSFCRPCLYLCWEEDQTPKSCPECRGLSEKPDFKTNIVLKRLASLARQDAAKQTNSLEGQICLTHKEAKGLFCEVDKTLLCGPCSESPEHAAHSHSPIQWAAEEYREKLLKRMGSLWKMTQEMQNHLNLETHKTLSLEVRMKMKVMIKDQYQRIHLFLQEQEQLHLEVLEEEAKEILQQLRESEFRMTQQKESLKEMYRELTEMCHKPDLELLQNLGNVLERTDLVQMQKPQPVNPELTSWPVTGILDVLNSFRVYFTLERLYMALLVLICSILQFLSEDDTTMIYGDDHHGVSRELQGAESFVAWGAVAFTSGRHYWEVDVTHSSNWILGVCKDILTSNTVISIDSEEAFLLSSMKVNNHYILSTNSPPLIQYVQRPLGGIGVFLDYDNGTVSFYDVCRGSLIYTFLPSFFSSPLKPFLCLRSP</sequence>
<evidence type="ECO:0008006" key="11">
    <source>
        <dbReference type="Google" id="ProtNLM"/>
    </source>
</evidence>
<accession>A0A8C9C641</accession>
<keyword evidence="5" id="KW-0175">Coiled coil</keyword>
<dbReference type="SUPFAM" id="SSF57845">
    <property type="entry name" value="B-box zinc-binding domain"/>
    <property type="match status" value="1"/>
</dbReference>
<dbReference type="InterPro" id="IPR003879">
    <property type="entry name" value="Butyrophylin_SPRY"/>
</dbReference>
<reference evidence="9" key="1">
    <citation type="submission" date="2019-08" db="EMBL/GenBank/DDBJ databases">
        <title>Phocoena sinus (Vaquita) genome, mPhoSin1, primary haplotype.</title>
        <authorList>
            <person name="Morin P."/>
            <person name="Mountcastle J."/>
            <person name="Fungtammasan C."/>
            <person name="Rhie A."/>
            <person name="Rojas-Bracho L."/>
            <person name="Smith C.R."/>
            <person name="Taylor B.L."/>
            <person name="Gulland F.M.D."/>
            <person name="Musser W."/>
            <person name="Houck M."/>
            <person name="Haase B."/>
            <person name="Paez S."/>
            <person name="Howe K."/>
            <person name="Torrance J."/>
            <person name="Formenti G."/>
            <person name="Phillippy A."/>
            <person name="Ryder O."/>
            <person name="Jarvis E.D."/>
            <person name="Fedrigo O."/>
        </authorList>
    </citation>
    <scope>NUCLEOTIDE SEQUENCE [LARGE SCALE GENOMIC DNA]</scope>
</reference>
<dbReference type="InterPro" id="IPR013083">
    <property type="entry name" value="Znf_RING/FYVE/PHD"/>
</dbReference>
<evidence type="ECO:0000259" key="6">
    <source>
        <dbReference type="PROSITE" id="PS50089"/>
    </source>
</evidence>
<dbReference type="PROSITE" id="PS50089">
    <property type="entry name" value="ZF_RING_2"/>
    <property type="match status" value="1"/>
</dbReference>